<dbReference type="FunFam" id="1.25.10.10:FF:000028">
    <property type="entry name" value="Transportin-1 isoform 1"/>
    <property type="match status" value="1"/>
</dbReference>
<evidence type="ECO:0000313" key="11">
    <source>
        <dbReference type="EMBL" id="CEM18457.1"/>
    </source>
</evidence>
<proteinExistence type="inferred from homology"/>
<evidence type="ECO:0000256" key="2">
    <source>
        <dbReference type="ARBA" id="ARBA00004496"/>
    </source>
</evidence>
<dbReference type="InterPro" id="IPR040122">
    <property type="entry name" value="Importin_beta"/>
</dbReference>
<reference evidence="11 12" key="1">
    <citation type="submission" date="2014-11" db="EMBL/GenBank/DDBJ databases">
        <authorList>
            <person name="Zhu J."/>
            <person name="Qi W."/>
            <person name="Song R."/>
        </authorList>
    </citation>
    <scope>NUCLEOTIDE SEQUENCE [LARGE SCALE GENOMIC DNA]</scope>
</reference>
<feature type="domain" description="Importin N-terminal" evidence="10">
    <location>
        <begin position="31"/>
        <end position="99"/>
    </location>
</feature>
<dbReference type="AlphaFoldDB" id="A0A0G4FU72"/>
<keyword evidence="7" id="KW-0539">Nucleus</keyword>
<keyword evidence="6" id="KW-0653">Protein transport</keyword>
<feature type="region of interest" description="Disordered" evidence="9">
    <location>
        <begin position="344"/>
        <end position="374"/>
    </location>
</feature>
<dbReference type="SUPFAM" id="SSF48371">
    <property type="entry name" value="ARM repeat"/>
    <property type="match status" value="1"/>
</dbReference>
<dbReference type="PhylomeDB" id="A0A0G4FU72"/>
<dbReference type="InterPro" id="IPR011989">
    <property type="entry name" value="ARM-like"/>
</dbReference>
<evidence type="ECO:0000256" key="8">
    <source>
        <dbReference type="ARBA" id="ARBA00038423"/>
    </source>
</evidence>
<dbReference type="Gene3D" id="1.25.10.10">
    <property type="entry name" value="Leucine-rich Repeat Variant"/>
    <property type="match status" value="1"/>
</dbReference>
<dbReference type="GO" id="GO:0031981">
    <property type="term" value="C:nuclear lumen"/>
    <property type="evidence" value="ECO:0007669"/>
    <property type="project" value="UniProtKB-ARBA"/>
</dbReference>
<name>A0A0G4FU72_VITBC</name>
<dbReference type="OrthoDB" id="951172at2759"/>
<evidence type="ECO:0000259" key="10">
    <source>
        <dbReference type="PROSITE" id="PS50166"/>
    </source>
</evidence>
<dbReference type="VEuPathDB" id="CryptoDB:Vbra_21700"/>
<dbReference type="InterPro" id="IPR058584">
    <property type="entry name" value="IMB1_TNPO1-like_TPR"/>
</dbReference>
<evidence type="ECO:0000313" key="12">
    <source>
        <dbReference type="Proteomes" id="UP000041254"/>
    </source>
</evidence>
<dbReference type="InParanoid" id="A0A0G4FU72"/>
<dbReference type="InterPro" id="IPR001494">
    <property type="entry name" value="Importin-beta_N"/>
</dbReference>
<protein>
    <recommendedName>
        <fullName evidence="10">Importin N-terminal domain-containing protein</fullName>
    </recommendedName>
</protein>
<evidence type="ECO:0000256" key="9">
    <source>
        <dbReference type="SAM" id="MobiDB-lite"/>
    </source>
</evidence>
<dbReference type="Pfam" id="PF03810">
    <property type="entry name" value="IBN_N"/>
    <property type="match status" value="1"/>
</dbReference>
<dbReference type="SMART" id="SM00913">
    <property type="entry name" value="IBN_N"/>
    <property type="match status" value="1"/>
</dbReference>
<dbReference type="STRING" id="1169540.A0A0G4FU72"/>
<dbReference type="GO" id="GO:0005737">
    <property type="term" value="C:cytoplasm"/>
    <property type="evidence" value="ECO:0007669"/>
    <property type="project" value="UniProtKB-SubCell"/>
</dbReference>
<dbReference type="Proteomes" id="UP000041254">
    <property type="component" value="Unassembled WGS sequence"/>
</dbReference>
<organism evidence="11 12">
    <name type="scientific">Vitrella brassicaformis (strain CCMP3155)</name>
    <dbReference type="NCBI Taxonomy" id="1169540"/>
    <lineage>
        <taxon>Eukaryota</taxon>
        <taxon>Sar</taxon>
        <taxon>Alveolata</taxon>
        <taxon>Colpodellida</taxon>
        <taxon>Vitrellaceae</taxon>
        <taxon>Vitrella</taxon>
    </lineage>
</organism>
<dbReference type="GO" id="GO:0031267">
    <property type="term" value="F:small GTPase binding"/>
    <property type="evidence" value="ECO:0007669"/>
    <property type="project" value="InterPro"/>
</dbReference>
<evidence type="ECO:0000256" key="3">
    <source>
        <dbReference type="ARBA" id="ARBA00022448"/>
    </source>
</evidence>
<evidence type="ECO:0000256" key="6">
    <source>
        <dbReference type="ARBA" id="ARBA00022927"/>
    </source>
</evidence>
<dbReference type="OMA" id="AQEGAMS"/>
<keyword evidence="4" id="KW-0963">Cytoplasm</keyword>
<dbReference type="FunCoup" id="A0A0G4FU72">
    <property type="interactions" value="682"/>
</dbReference>
<dbReference type="EMBL" id="CDMY01000500">
    <property type="protein sequence ID" value="CEM18457.1"/>
    <property type="molecule type" value="Genomic_DNA"/>
</dbReference>
<evidence type="ECO:0000256" key="5">
    <source>
        <dbReference type="ARBA" id="ARBA00022737"/>
    </source>
</evidence>
<comment type="similarity">
    <text evidence="8">Belongs to the importin beta family. Importin beta-2 subfamily.</text>
</comment>
<dbReference type="Pfam" id="PF13513">
    <property type="entry name" value="HEAT_EZ"/>
    <property type="match status" value="1"/>
</dbReference>
<sequence length="914" mass="101679">MAWQPNPQHLSTLVQLMRQASTPDTAVQQQINAHLNEFFALPDALNYLGHIFAMMPEESPDVRQRVGLMLKNRVRSDWASLPPNRLADIKAKLLAVIRDPNRSIRSTAGSAITTIIMAGGAGGWPEALTALLASLDDANDDIVDGSFSALCKVCEDETDGLRYLHDTDFQSFVAHHLFPKLFAFCQAGARPVCRKYAIQCLNYFANHRAFDVGEPFHGSLRSYWEALGQLATDPDPNIKRLVCTGFGSLADTNMELILTAVDAVLEFMIGCSDSESYNLRMEAMEFWQPVIQHDQCRNELARFLPKLIPVLLRHTVYTEWDYLAMDVSQIEDDNTAVPDEAHDIGPRFHQSHPRAGQESVDEDEGDDTQRGAWGGDWTVRKSAALALDHLSTHYGVSILPQLLGPIEERLRAESWDVRESAVLCLGAIAQGCMAGLNQFLPKVIELLLTLTREPKPLIRTISCWCISRFSVWICDKPNRDRYFKTVLAEILSHMSDRNKRVQEAACSAFATLEEEARDLLVPYLQDIINTLVAAFNIYQARNVLILYDAIGTLAEAVGSYLRQKQYIEALIPPLIHRLSQATDHDVQLIPIFECLTAVSHALGEDFIPYMEPFIVRCIRTTNCVLDEIDKSATQAMSERPRRDMLGAALDALGAVVEALDKKTPQLLQTHDFIPLLARCCQDSNMQVKQSSFALVGDVSGRAMEQLKPYLPQIMPELTQHLVHSAVSVCNNASWAIGEIAVHGGGDIMSPYVDQITAQLITVVRRENLHRSLLQNGCITLGRLGLVCTAKVAVHLEQFYSRWCFIMIYARNDHEKMNAFHGLYALIKANPSVAMKDIPVLLHSLASIPNPPKNLAQLFHEVITALRQQVDAAAWTTMLNGMEPPIRDSLTRNYGLGGEGGQLVNGTGQVTVPSS</sequence>
<dbReference type="Pfam" id="PF25574">
    <property type="entry name" value="TPR_IMB1"/>
    <property type="match status" value="1"/>
</dbReference>
<comment type="subcellular location">
    <subcellularLocation>
        <location evidence="2">Cytoplasm</location>
    </subcellularLocation>
    <subcellularLocation>
        <location evidence="1">Nucleus</location>
    </subcellularLocation>
</comment>
<evidence type="ECO:0000256" key="1">
    <source>
        <dbReference type="ARBA" id="ARBA00004123"/>
    </source>
</evidence>
<dbReference type="GO" id="GO:0006606">
    <property type="term" value="P:protein import into nucleus"/>
    <property type="evidence" value="ECO:0007669"/>
    <property type="project" value="InterPro"/>
</dbReference>
<dbReference type="InterPro" id="IPR016024">
    <property type="entry name" value="ARM-type_fold"/>
</dbReference>
<keyword evidence="3" id="KW-0813">Transport</keyword>
<dbReference type="PANTHER" id="PTHR10527">
    <property type="entry name" value="IMPORTIN BETA"/>
    <property type="match status" value="1"/>
</dbReference>
<evidence type="ECO:0000256" key="7">
    <source>
        <dbReference type="ARBA" id="ARBA00023242"/>
    </source>
</evidence>
<dbReference type="PROSITE" id="PS50166">
    <property type="entry name" value="IMPORTIN_B_NT"/>
    <property type="match status" value="1"/>
</dbReference>
<evidence type="ECO:0000256" key="4">
    <source>
        <dbReference type="ARBA" id="ARBA00022490"/>
    </source>
</evidence>
<keyword evidence="12" id="KW-1185">Reference proteome</keyword>
<gene>
    <name evidence="11" type="ORF">Vbra_21700</name>
</gene>
<accession>A0A0G4FU72</accession>
<keyword evidence="5" id="KW-0677">Repeat</keyword>